<sequence>MTDRQRGRWLEIADIESARLGRWLPGEPYGGQERLRKIYRTNAHTARKVIEELEHRGIIRRVATVWGHGRAYVSTGRGVLYDGDPVPKLPEHDLNAIAQIWHTDTGYCPVCWGPRSGLRHTVWGYACARCVRIGKVLTDT</sequence>
<keyword evidence="2" id="KW-1185">Reference proteome</keyword>
<dbReference type="RefSeq" id="WP_187819419.1">
    <property type="nucleotide sequence ID" value="NZ_JACTVJ010000031.1"/>
</dbReference>
<comment type="caution">
    <text evidence="1">The sequence shown here is derived from an EMBL/GenBank/DDBJ whole genome shotgun (WGS) entry which is preliminary data.</text>
</comment>
<proteinExistence type="predicted"/>
<evidence type="ECO:0000313" key="2">
    <source>
        <dbReference type="Proteomes" id="UP000642284"/>
    </source>
</evidence>
<gene>
    <name evidence="1" type="ORF">H9Y04_41345</name>
</gene>
<name>A0ABR7SWL6_9ACTN</name>
<organism evidence="1 2">
    <name type="scientific">Streptomyces polyasparticus</name>
    <dbReference type="NCBI Taxonomy" id="2767826"/>
    <lineage>
        <taxon>Bacteria</taxon>
        <taxon>Bacillati</taxon>
        <taxon>Actinomycetota</taxon>
        <taxon>Actinomycetes</taxon>
        <taxon>Kitasatosporales</taxon>
        <taxon>Streptomycetaceae</taxon>
        <taxon>Streptomyces</taxon>
    </lineage>
</organism>
<reference evidence="1 2" key="1">
    <citation type="submission" date="2020-08" db="EMBL/GenBank/DDBJ databases">
        <title>Genemic of Streptomyces polyaspartic.</title>
        <authorList>
            <person name="Liu W."/>
        </authorList>
    </citation>
    <scope>NUCLEOTIDE SEQUENCE [LARGE SCALE GENOMIC DNA]</scope>
    <source>
        <strain evidence="1 2">TRM66268-LWL</strain>
    </source>
</reference>
<dbReference type="Proteomes" id="UP000642284">
    <property type="component" value="Unassembled WGS sequence"/>
</dbReference>
<protein>
    <submittedName>
        <fullName evidence="1">Uncharacterized protein</fullName>
    </submittedName>
</protein>
<accession>A0ABR7SWL6</accession>
<dbReference type="EMBL" id="JACTVJ010000031">
    <property type="protein sequence ID" value="MBC9718992.1"/>
    <property type="molecule type" value="Genomic_DNA"/>
</dbReference>
<evidence type="ECO:0000313" key="1">
    <source>
        <dbReference type="EMBL" id="MBC9718992.1"/>
    </source>
</evidence>